<protein>
    <submittedName>
        <fullName evidence="1">Uncharacterized protein</fullName>
    </submittedName>
</protein>
<gene>
    <name evidence="1" type="ORF">GCM10017653_37720</name>
</gene>
<dbReference type="Proteomes" id="UP001143330">
    <property type="component" value="Unassembled WGS sequence"/>
</dbReference>
<evidence type="ECO:0000313" key="2">
    <source>
        <dbReference type="Proteomes" id="UP001143330"/>
    </source>
</evidence>
<proteinExistence type="predicted"/>
<keyword evidence="2" id="KW-1185">Reference proteome</keyword>
<reference evidence="1" key="2">
    <citation type="submission" date="2023-01" db="EMBL/GenBank/DDBJ databases">
        <authorList>
            <person name="Sun Q."/>
            <person name="Evtushenko L."/>
        </authorList>
    </citation>
    <scope>NUCLEOTIDE SEQUENCE</scope>
    <source>
        <strain evidence="1">VKM B-2789</strain>
    </source>
</reference>
<dbReference type="AlphaFoldDB" id="A0A9W6JYQ7"/>
<dbReference type="EMBL" id="BSFM01000017">
    <property type="protein sequence ID" value="GLK85702.1"/>
    <property type="molecule type" value="Genomic_DNA"/>
</dbReference>
<organism evidence="1 2">
    <name type="scientific">Ancylobacter defluvii</name>
    <dbReference type="NCBI Taxonomy" id="1282440"/>
    <lineage>
        <taxon>Bacteria</taxon>
        <taxon>Pseudomonadati</taxon>
        <taxon>Pseudomonadota</taxon>
        <taxon>Alphaproteobacteria</taxon>
        <taxon>Hyphomicrobiales</taxon>
        <taxon>Xanthobacteraceae</taxon>
        <taxon>Ancylobacter</taxon>
    </lineage>
</organism>
<dbReference type="RefSeq" id="WP_213359415.1">
    <property type="nucleotide sequence ID" value="NZ_BSFM01000017.1"/>
</dbReference>
<sequence>MNDAGNRQAKREAFLMEEARLIILKELAQDVSGSATSSWLEAVIRDEFMIPRDRAWVHRQLDYLAEMGAVAVKDAGTVKVATLLHAGRRHVNREIAIEGVKRPSDPVA</sequence>
<comment type="caution">
    <text evidence="1">The sequence shown here is derived from an EMBL/GenBank/DDBJ whole genome shotgun (WGS) entry which is preliminary data.</text>
</comment>
<evidence type="ECO:0000313" key="1">
    <source>
        <dbReference type="EMBL" id="GLK85702.1"/>
    </source>
</evidence>
<reference evidence="1" key="1">
    <citation type="journal article" date="2014" name="Int. J. Syst. Evol. Microbiol.">
        <title>Complete genome sequence of Corynebacterium casei LMG S-19264T (=DSM 44701T), isolated from a smear-ripened cheese.</title>
        <authorList>
            <consortium name="US DOE Joint Genome Institute (JGI-PGF)"/>
            <person name="Walter F."/>
            <person name="Albersmeier A."/>
            <person name="Kalinowski J."/>
            <person name="Ruckert C."/>
        </authorList>
    </citation>
    <scope>NUCLEOTIDE SEQUENCE</scope>
    <source>
        <strain evidence="1">VKM B-2789</strain>
    </source>
</reference>
<accession>A0A9W6JYQ7</accession>
<name>A0A9W6JYQ7_9HYPH</name>